<dbReference type="AlphaFoldDB" id="A0A1T4QAH7"/>
<evidence type="ECO:0000256" key="1">
    <source>
        <dbReference type="SAM" id="MobiDB-lite"/>
    </source>
</evidence>
<organism evidence="4 5">
    <name type="scientific">Segatella oulorum</name>
    <dbReference type="NCBI Taxonomy" id="28136"/>
    <lineage>
        <taxon>Bacteria</taxon>
        <taxon>Pseudomonadati</taxon>
        <taxon>Bacteroidota</taxon>
        <taxon>Bacteroidia</taxon>
        <taxon>Bacteroidales</taxon>
        <taxon>Prevotellaceae</taxon>
        <taxon>Segatella</taxon>
    </lineage>
</organism>
<evidence type="ECO:0000313" key="5">
    <source>
        <dbReference type="Proteomes" id="UP000190065"/>
    </source>
</evidence>
<gene>
    <name evidence="4" type="ORF">SAMN02745202_01759</name>
</gene>
<feature type="chain" id="PRO_5013250515" description="DUF4296 domain-containing protein" evidence="2">
    <location>
        <begin position="29"/>
        <end position="296"/>
    </location>
</feature>
<sequence>MISMLKAIRAGKTLCGLCFALFFLVACKPSVPSEYLQPDEMTDILYDYHLASSMAELSANDSANTQQYRAAVLKKYEVTQQQFEASLAYYMRHTEQLKAIYEQLNERFTNEASALGASGISGDNDQFSANGDTANVWHGDAGYVLSLQKPFQLYSFAQQADSSFHKGDVLMLNFDANFIFQDGNRDGVAMLSVQFANDSIASQVVHITTANHYSLMLRDDARLGIKAVRGFLMLSQGQTEGESETTMKMMFITRISLLRMHTKAQTAAAPADSIANRRDSVVPPPQPTPPLPMPTR</sequence>
<evidence type="ECO:0000259" key="3">
    <source>
        <dbReference type="Pfam" id="PF14129"/>
    </source>
</evidence>
<dbReference type="PROSITE" id="PS51257">
    <property type="entry name" value="PROKAR_LIPOPROTEIN"/>
    <property type="match status" value="1"/>
</dbReference>
<feature type="region of interest" description="Disordered" evidence="1">
    <location>
        <begin position="268"/>
        <end position="296"/>
    </location>
</feature>
<dbReference type="EMBL" id="FUXK01000020">
    <property type="protein sequence ID" value="SKA00684.1"/>
    <property type="molecule type" value="Genomic_DNA"/>
</dbReference>
<dbReference type="InterPro" id="IPR025381">
    <property type="entry name" value="DUF4296"/>
</dbReference>
<name>A0A1T4QAH7_9BACT</name>
<dbReference type="eggNOG" id="ENOG5033DU3">
    <property type="taxonomic scope" value="Bacteria"/>
</dbReference>
<dbReference type="RefSeq" id="WP_144006246.1">
    <property type="nucleotide sequence ID" value="NZ_FUXK01000020.1"/>
</dbReference>
<keyword evidence="2" id="KW-0732">Signal</keyword>
<feature type="signal peptide" evidence="2">
    <location>
        <begin position="1"/>
        <end position="28"/>
    </location>
</feature>
<protein>
    <recommendedName>
        <fullName evidence="3">DUF4296 domain-containing protein</fullName>
    </recommendedName>
</protein>
<evidence type="ECO:0000256" key="2">
    <source>
        <dbReference type="SAM" id="SignalP"/>
    </source>
</evidence>
<proteinExistence type="predicted"/>
<feature type="domain" description="DUF4296" evidence="3">
    <location>
        <begin position="32"/>
        <end position="112"/>
    </location>
</feature>
<accession>A0A1T4QAH7</accession>
<dbReference type="Proteomes" id="UP000190065">
    <property type="component" value="Unassembled WGS sequence"/>
</dbReference>
<evidence type="ECO:0000313" key="4">
    <source>
        <dbReference type="EMBL" id="SKA00684.1"/>
    </source>
</evidence>
<dbReference type="Pfam" id="PF14129">
    <property type="entry name" value="DUF4296"/>
    <property type="match status" value="1"/>
</dbReference>
<reference evidence="4 5" key="1">
    <citation type="submission" date="2017-02" db="EMBL/GenBank/DDBJ databases">
        <authorList>
            <person name="Peterson S.W."/>
        </authorList>
    </citation>
    <scope>NUCLEOTIDE SEQUENCE [LARGE SCALE GENOMIC DNA]</scope>
    <source>
        <strain evidence="4 5">ATCC 43324</strain>
    </source>
</reference>
<dbReference type="STRING" id="28136.SAMN02745202_01759"/>
<feature type="compositionally biased region" description="Pro residues" evidence="1">
    <location>
        <begin position="282"/>
        <end position="296"/>
    </location>
</feature>